<organism evidence="3 4">
    <name type="scientific">Chloropicon roscoffensis</name>
    <dbReference type="NCBI Taxonomy" id="1461544"/>
    <lineage>
        <taxon>Eukaryota</taxon>
        <taxon>Viridiplantae</taxon>
        <taxon>Chlorophyta</taxon>
        <taxon>Chloropicophyceae</taxon>
        <taxon>Chloropicales</taxon>
        <taxon>Chloropicaceae</taxon>
        <taxon>Chloropicon</taxon>
    </lineage>
</organism>
<keyword evidence="1" id="KW-0175">Coiled coil</keyword>
<feature type="region of interest" description="Disordered" evidence="2">
    <location>
        <begin position="1"/>
        <end position="93"/>
    </location>
</feature>
<accession>A0AAX4PAM5</accession>
<protein>
    <submittedName>
        <fullName evidence="3">Ankyrin repeat protein</fullName>
    </submittedName>
</protein>
<evidence type="ECO:0000256" key="1">
    <source>
        <dbReference type="SAM" id="Coils"/>
    </source>
</evidence>
<dbReference type="InterPro" id="IPR036770">
    <property type="entry name" value="Ankyrin_rpt-contain_sf"/>
</dbReference>
<dbReference type="Gene3D" id="1.25.40.20">
    <property type="entry name" value="Ankyrin repeat-containing domain"/>
    <property type="match status" value="1"/>
</dbReference>
<evidence type="ECO:0000313" key="4">
    <source>
        <dbReference type="Proteomes" id="UP001472866"/>
    </source>
</evidence>
<evidence type="ECO:0000313" key="3">
    <source>
        <dbReference type="EMBL" id="WZN62968.1"/>
    </source>
</evidence>
<evidence type="ECO:0000256" key="2">
    <source>
        <dbReference type="SAM" id="MobiDB-lite"/>
    </source>
</evidence>
<dbReference type="PANTHER" id="PTHR46586">
    <property type="entry name" value="ANKYRIN REPEAT-CONTAINING PROTEIN"/>
    <property type="match status" value="1"/>
</dbReference>
<feature type="compositionally biased region" description="Low complexity" evidence="2">
    <location>
        <begin position="1"/>
        <end position="16"/>
    </location>
</feature>
<dbReference type="PANTHER" id="PTHR46586:SF3">
    <property type="entry name" value="ANKYRIN REPEAT-CONTAINING PROTEIN"/>
    <property type="match status" value="1"/>
</dbReference>
<dbReference type="EMBL" id="CP151506">
    <property type="protein sequence ID" value="WZN62968.1"/>
    <property type="molecule type" value="Genomic_DNA"/>
</dbReference>
<name>A0AAX4PAM5_9CHLO</name>
<feature type="coiled-coil region" evidence="1">
    <location>
        <begin position="110"/>
        <end position="137"/>
    </location>
</feature>
<dbReference type="Proteomes" id="UP001472866">
    <property type="component" value="Chromosome 06"/>
</dbReference>
<dbReference type="SUPFAM" id="SSF48403">
    <property type="entry name" value="Ankyrin repeat"/>
    <property type="match status" value="1"/>
</dbReference>
<dbReference type="AlphaFoldDB" id="A0AAX4PAM5"/>
<reference evidence="3 4" key="1">
    <citation type="submission" date="2024-03" db="EMBL/GenBank/DDBJ databases">
        <title>Complete genome sequence of the green alga Chloropicon roscoffensis RCC1871.</title>
        <authorList>
            <person name="Lemieux C."/>
            <person name="Pombert J.-F."/>
            <person name="Otis C."/>
            <person name="Turmel M."/>
        </authorList>
    </citation>
    <scope>NUCLEOTIDE SEQUENCE [LARGE SCALE GENOMIC DNA]</scope>
    <source>
        <strain evidence="3 4">RCC1871</strain>
    </source>
</reference>
<dbReference type="InterPro" id="IPR052050">
    <property type="entry name" value="SecEffector_AnkRepeat"/>
</dbReference>
<feature type="compositionally biased region" description="Basic and acidic residues" evidence="2">
    <location>
        <begin position="57"/>
        <end position="67"/>
    </location>
</feature>
<gene>
    <name evidence="3" type="ORF">HKI87_06g45130</name>
</gene>
<proteinExistence type="predicted"/>
<keyword evidence="4" id="KW-1185">Reference proteome</keyword>
<dbReference type="CDD" id="cd09917">
    <property type="entry name" value="F-box_SF"/>
    <property type="match status" value="1"/>
</dbReference>
<sequence>MHSDSILSQSSILTLTPPTPQAFQKIHAERSAVTSKQKKKITHADLERQPEQGNEGATRRAVDHEDGGPCGVDEMVAGAAEPTAKRAKKDKEDPLVRRREELILGVAHARAEGMRLVREAEEKAERLKREAEETLAQHMPSVCAELEAANRDELLKKLPPELWEKIVDENLHQNDLLAFAMTCRFFRDTTTDLRKKVGRTTLNAYYSDAELDDLRKSGKVASHTLGWFQWVCDTFKDLPRFTGGNLINYAALQGSVEILRWLVEEKGLETSGKTGEWAGFGGSVEVFQYLRGRGYEFDQNACGGAARGGCLEALKFLRGLDPPCPWGEWTCRVAARRGQLEVLKWLRAQNPPCPWDEWTCTAAAEGGHLEVLKWARDQDPPCPWSDFTCSRAADGGRLDVLKWLRAQNPPCPWSAYICEGAAQGGHLDVLKWMRAQEPPCPWGKQTCRWAAEGGHLDVLKWLRAQNPPCPWRRPKCRKKAWEGDHEHVVDWIDQQEDESSYIGRGAGIYGEDWLYSDDTIDDY</sequence>